<dbReference type="STRING" id="266265.Bxe_B1756"/>
<evidence type="ECO:0000313" key="2">
    <source>
        <dbReference type="EMBL" id="ABE34210.1"/>
    </source>
</evidence>
<name>Q13NX9_PARXL</name>
<feature type="region of interest" description="Disordered" evidence="1">
    <location>
        <begin position="27"/>
        <end position="84"/>
    </location>
</feature>
<proteinExistence type="predicted"/>
<sequence>MWQRGFLEDRCAAGAYATVIGAHARVRHSRHASHSGAGTPMPGELTQPSFGTQGVDKCAGGDTSFSGVNDGSATGQTSSLSAEW</sequence>
<organism evidence="2 3">
    <name type="scientific">Paraburkholderia xenovorans (strain LB400)</name>
    <dbReference type="NCBI Taxonomy" id="266265"/>
    <lineage>
        <taxon>Bacteria</taxon>
        <taxon>Pseudomonadati</taxon>
        <taxon>Pseudomonadota</taxon>
        <taxon>Betaproteobacteria</taxon>
        <taxon>Burkholderiales</taxon>
        <taxon>Burkholderiaceae</taxon>
        <taxon>Paraburkholderia</taxon>
    </lineage>
</organism>
<evidence type="ECO:0000313" key="3">
    <source>
        <dbReference type="Proteomes" id="UP000001817"/>
    </source>
</evidence>
<accession>Q13NX9</accession>
<feature type="compositionally biased region" description="Polar residues" evidence="1">
    <location>
        <begin position="63"/>
        <end position="84"/>
    </location>
</feature>
<protein>
    <submittedName>
        <fullName evidence="2">Uncharacterized protein</fullName>
    </submittedName>
</protein>
<keyword evidence="3" id="KW-1185">Reference proteome</keyword>
<evidence type="ECO:0000256" key="1">
    <source>
        <dbReference type="SAM" id="MobiDB-lite"/>
    </source>
</evidence>
<gene>
    <name evidence="2" type="ORF">Bxe_B1756</name>
</gene>
<reference evidence="2 3" key="1">
    <citation type="journal article" date="2006" name="Proc. Natl. Acad. Sci. U.S.A.">
        <title>Burkholderia xenovorans LB400 harbors a multi-replicon, 9.73-Mbp genome shaped for versatility.</title>
        <authorList>
            <person name="Chain P.S."/>
            <person name="Denef V.J."/>
            <person name="Konstantinidis K.T."/>
            <person name="Vergez L.M."/>
            <person name="Agullo L."/>
            <person name="Reyes V.L."/>
            <person name="Hauser L."/>
            <person name="Cordova M."/>
            <person name="Gomez L."/>
            <person name="Gonzalez M."/>
            <person name="Land M."/>
            <person name="Lao V."/>
            <person name="Larimer F."/>
            <person name="LiPuma J.J."/>
            <person name="Mahenthiralingam E."/>
            <person name="Malfatti S.A."/>
            <person name="Marx C.J."/>
            <person name="Parnell J.J."/>
            <person name="Ramette A."/>
            <person name="Richardson P."/>
            <person name="Seeger M."/>
            <person name="Smith D."/>
            <person name="Spilker T."/>
            <person name="Sul W.J."/>
            <person name="Tsoi T.V."/>
            <person name="Ulrich L.E."/>
            <person name="Zhulin I.B."/>
            <person name="Tiedje J.M."/>
        </authorList>
    </citation>
    <scope>NUCLEOTIDE SEQUENCE [LARGE SCALE GENOMIC DNA]</scope>
    <source>
        <strain evidence="2 3">LB400</strain>
    </source>
</reference>
<dbReference type="EMBL" id="CP000271">
    <property type="protein sequence ID" value="ABE34210.1"/>
    <property type="molecule type" value="Genomic_DNA"/>
</dbReference>
<dbReference type="AlphaFoldDB" id="Q13NX9"/>
<dbReference type="KEGG" id="bxe:Bxe_B1756"/>
<dbReference type="Proteomes" id="UP000001817">
    <property type="component" value="Chromosome 2"/>
</dbReference>